<dbReference type="Proteomes" id="UP000030745">
    <property type="component" value="Unassembled WGS sequence"/>
</dbReference>
<evidence type="ECO:0000313" key="5">
    <source>
        <dbReference type="Proteomes" id="UP000030745"/>
    </source>
</evidence>
<dbReference type="AlphaFoldDB" id="A0A067BRQ5"/>
<keyword evidence="5" id="KW-1185">Reference proteome</keyword>
<dbReference type="EMBL" id="KK583691">
    <property type="protein sequence ID" value="KDO17347.1"/>
    <property type="molecule type" value="Genomic_DNA"/>
</dbReference>
<protein>
    <recommendedName>
        <fullName evidence="3">Disintegrin domain-containing protein</fullName>
    </recommendedName>
</protein>
<dbReference type="InterPro" id="IPR001762">
    <property type="entry name" value="Disintegrin_dom"/>
</dbReference>
<name>A0A067BRQ5_SAPPC</name>
<dbReference type="RefSeq" id="XP_012211944.1">
    <property type="nucleotide sequence ID" value="XM_012356554.1"/>
</dbReference>
<dbReference type="PANTHER" id="PTHR11905">
    <property type="entry name" value="ADAM A DISINTEGRIN AND METALLOPROTEASE DOMAIN"/>
    <property type="match status" value="1"/>
</dbReference>
<dbReference type="InterPro" id="IPR036436">
    <property type="entry name" value="Disintegrin_dom_sf"/>
</dbReference>
<dbReference type="SMART" id="SM00050">
    <property type="entry name" value="DISIN"/>
    <property type="match status" value="3"/>
</dbReference>
<dbReference type="PROSITE" id="PS50214">
    <property type="entry name" value="DISINTEGRIN_2"/>
    <property type="match status" value="1"/>
</dbReference>
<keyword evidence="1" id="KW-0472">Membrane</keyword>
<evidence type="ECO:0000313" key="4">
    <source>
        <dbReference type="EMBL" id="KDO17347.1"/>
    </source>
</evidence>
<keyword evidence="1" id="KW-1133">Transmembrane helix</keyword>
<proteinExistence type="predicted"/>
<accession>A0A067BRQ5</accession>
<dbReference type="Gene3D" id="4.10.70.10">
    <property type="entry name" value="Disintegrin domain"/>
    <property type="match status" value="6"/>
</dbReference>
<keyword evidence="1" id="KW-0812">Transmembrane</keyword>
<dbReference type="GeneID" id="24142384"/>
<feature type="transmembrane region" description="Helical" evidence="1">
    <location>
        <begin position="660"/>
        <end position="678"/>
    </location>
</feature>
<dbReference type="VEuPathDB" id="FungiDB:SPRG_21884"/>
<dbReference type="OrthoDB" id="73503at2759"/>
<evidence type="ECO:0000259" key="3">
    <source>
        <dbReference type="PROSITE" id="PS50214"/>
    </source>
</evidence>
<dbReference type="SUPFAM" id="SSF57552">
    <property type="entry name" value="Blood coagulation inhibitor (disintegrin)"/>
    <property type="match status" value="3"/>
</dbReference>
<evidence type="ECO:0000256" key="1">
    <source>
        <dbReference type="SAM" id="Phobius"/>
    </source>
</evidence>
<dbReference type="PANTHER" id="PTHR11905:SF159">
    <property type="entry name" value="ADAM METALLOPROTEASE"/>
    <property type="match status" value="1"/>
</dbReference>
<feature type="chain" id="PRO_5012316864" description="Disintegrin domain-containing protein" evidence="2">
    <location>
        <begin position="16"/>
        <end position="695"/>
    </location>
</feature>
<organism evidence="4 5">
    <name type="scientific">Saprolegnia parasitica (strain CBS 223.65)</name>
    <dbReference type="NCBI Taxonomy" id="695850"/>
    <lineage>
        <taxon>Eukaryota</taxon>
        <taxon>Sar</taxon>
        <taxon>Stramenopiles</taxon>
        <taxon>Oomycota</taxon>
        <taxon>Saprolegniomycetes</taxon>
        <taxon>Saprolegniales</taxon>
        <taxon>Saprolegniaceae</taxon>
        <taxon>Saprolegnia</taxon>
    </lineage>
</organism>
<dbReference type="KEGG" id="spar:SPRG_21884"/>
<evidence type="ECO:0000256" key="2">
    <source>
        <dbReference type="SAM" id="SignalP"/>
    </source>
</evidence>
<sequence length="695" mass="70594">MKLVWILALANAVAASFGMELLEDIAKSCSCDTDCPQITCYAAPVCTRGRCAYTQKPTGAKCPGQSCTNGGACDDDANDYCNDKAECISAFKPSTSVCRPSSGQCDVAEMCTGSSGACPIDSYAPSTMACSGTCNSGPCDDQDYCDGFGSCIDKFLPSTAVCRVSKGACDVAETCSGTSGSCPVDQFASKDKSCSGSSNGGACDGQDVCDGKGNCVDMYLPSSTVCRASKGECDVSEKCTGTSSACPADGFAGATTKCTGTSNGGACDDQDFCDGKGNCVDKYRPSTFVCRAADGSCDVAETCSGSSSACPANAYASTSVTCSGKSNGGACDAQDYCDGKGGCADAFQNSKFVCRASKSDCDVAETCSGTAGSCPADGFASTAVKCTGTCNGNPCDDQDYCDGKGNCVDKYFASDKVCRASKGDCDVAETCNGKSGQCPVDGFASTSVKCSGKSTGGACDAQDYCDGKGNCVDKYQDSKFVCRPAKDACDVAETCCGSKGACPADTFAGATTKCTGTCNGNPCDGQDYCDGKGQCVDKYLPSGTVCGTKGNPCILAATCTGDMGFCPPDDFAPPSTSCTGTKSGGVCDGKDLCDGEGSCVDKFLNGVVCQKPVGYSRPTYCNGKTSSCPVASFLSLREASDDDVAATEQLLVAMQPSSPMVLLGLVCVVAVGVALVTVRQQHRATSQHDYMELSM</sequence>
<keyword evidence="2" id="KW-0732">Signal</keyword>
<dbReference type="OMA" id="PTTKKCD"/>
<feature type="signal peptide" evidence="2">
    <location>
        <begin position="1"/>
        <end position="15"/>
    </location>
</feature>
<reference evidence="4 5" key="1">
    <citation type="journal article" date="2013" name="PLoS Genet.">
        <title>Distinctive expansion of potential virulence genes in the genome of the oomycete fish pathogen Saprolegnia parasitica.</title>
        <authorList>
            <person name="Jiang R.H."/>
            <person name="de Bruijn I."/>
            <person name="Haas B.J."/>
            <person name="Belmonte R."/>
            <person name="Lobach L."/>
            <person name="Christie J."/>
            <person name="van den Ackerveken G."/>
            <person name="Bottin A."/>
            <person name="Bulone V."/>
            <person name="Diaz-Moreno S.M."/>
            <person name="Dumas B."/>
            <person name="Fan L."/>
            <person name="Gaulin E."/>
            <person name="Govers F."/>
            <person name="Grenville-Briggs L.J."/>
            <person name="Horner N.R."/>
            <person name="Levin J.Z."/>
            <person name="Mammella M."/>
            <person name="Meijer H.J."/>
            <person name="Morris P."/>
            <person name="Nusbaum C."/>
            <person name="Oome S."/>
            <person name="Phillips A.J."/>
            <person name="van Rooyen D."/>
            <person name="Rzeszutek E."/>
            <person name="Saraiva M."/>
            <person name="Secombes C.J."/>
            <person name="Seidl M.F."/>
            <person name="Snel B."/>
            <person name="Stassen J.H."/>
            <person name="Sykes S."/>
            <person name="Tripathy S."/>
            <person name="van den Berg H."/>
            <person name="Vega-Arreguin J.C."/>
            <person name="Wawra S."/>
            <person name="Young S.K."/>
            <person name="Zeng Q."/>
            <person name="Dieguez-Uribeondo J."/>
            <person name="Russ C."/>
            <person name="Tyler B.M."/>
            <person name="van West P."/>
        </authorList>
    </citation>
    <scope>NUCLEOTIDE SEQUENCE [LARGE SCALE GENOMIC DNA]</scope>
    <source>
        <strain evidence="4 5">CBS 223.65</strain>
    </source>
</reference>
<feature type="domain" description="Disintegrin" evidence="3">
    <location>
        <begin position="24"/>
        <end position="126"/>
    </location>
</feature>
<gene>
    <name evidence="4" type="ORF">SPRG_21884</name>
</gene>